<gene>
    <name evidence="6" type="ORF">GCM10017559_43550</name>
</gene>
<accession>A0ABN3Y2T5</accession>
<evidence type="ECO:0000313" key="6">
    <source>
        <dbReference type="EMBL" id="GAA3015425.1"/>
    </source>
</evidence>
<evidence type="ECO:0000256" key="2">
    <source>
        <dbReference type="ARBA" id="ARBA00022857"/>
    </source>
</evidence>
<dbReference type="RefSeq" id="WP_344898237.1">
    <property type="nucleotide sequence ID" value="NZ_BAAAWD010000012.1"/>
</dbReference>
<evidence type="ECO:0000256" key="4">
    <source>
        <dbReference type="SAM" id="MobiDB-lite"/>
    </source>
</evidence>
<feature type="domain" description="Bacterial bifunctional deaminase-reductase C-terminal" evidence="5">
    <location>
        <begin position="5"/>
        <end position="114"/>
    </location>
</feature>
<evidence type="ECO:0000313" key="7">
    <source>
        <dbReference type="Proteomes" id="UP001499930"/>
    </source>
</evidence>
<name>A0ABN3Y2T5_9ACTN</name>
<sequence length="293" mass="30069">MDERPYVLLSCAMSVDGHIDDRTPRRLLLSNDEDFDRVDAVRATCDAILVGAETVRRDDPRLLVRSPERRRERVARGLPPSPAKVTLTATGDLDPSAAFFTAGDAPRIVYAASPAVAGLTGRLRDAVAGGSGGTGVSGPSGDAGASTGLSASKASRASKVSGASGAVGAPGAVGASEAFGAVGPPGAVGASGGLGAEVVDAGDPIALGRVLADLYGRGVRRLMVEGGTSVHTRFLREDLVDELHLAVAPFFVGDPGAPRFVGDGPFPRDGRRRMEVAEVRAMGDVTLIRYLLT</sequence>
<dbReference type="InterPro" id="IPR002734">
    <property type="entry name" value="RibDG_C"/>
</dbReference>
<dbReference type="InterPro" id="IPR024072">
    <property type="entry name" value="DHFR-like_dom_sf"/>
</dbReference>
<dbReference type="Gene3D" id="3.40.430.10">
    <property type="entry name" value="Dihydrofolate Reductase, subunit A"/>
    <property type="match status" value="2"/>
</dbReference>
<feature type="domain" description="Bacterial bifunctional deaminase-reductase C-terminal" evidence="5">
    <location>
        <begin position="207"/>
        <end position="286"/>
    </location>
</feature>
<evidence type="ECO:0000256" key="3">
    <source>
        <dbReference type="ARBA" id="ARBA00023002"/>
    </source>
</evidence>
<evidence type="ECO:0000259" key="5">
    <source>
        <dbReference type="Pfam" id="PF01872"/>
    </source>
</evidence>
<organism evidence="6 7">
    <name type="scientific">Streptosporangium longisporum</name>
    <dbReference type="NCBI Taxonomy" id="46187"/>
    <lineage>
        <taxon>Bacteria</taxon>
        <taxon>Bacillati</taxon>
        <taxon>Actinomycetota</taxon>
        <taxon>Actinomycetes</taxon>
        <taxon>Streptosporangiales</taxon>
        <taxon>Streptosporangiaceae</taxon>
        <taxon>Streptosporangium</taxon>
    </lineage>
</organism>
<evidence type="ECO:0000256" key="1">
    <source>
        <dbReference type="ARBA" id="ARBA00005104"/>
    </source>
</evidence>
<comment type="caution">
    <text evidence="6">The sequence shown here is derived from an EMBL/GenBank/DDBJ whole genome shotgun (WGS) entry which is preliminary data.</text>
</comment>
<dbReference type="EMBL" id="BAAAWD010000012">
    <property type="protein sequence ID" value="GAA3015425.1"/>
    <property type="molecule type" value="Genomic_DNA"/>
</dbReference>
<proteinExistence type="predicted"/>
<dbReference type="PANTHER" id="PTHR38011:SF7">
    <property type="entry name" value="2,5-DIAMINO-6-RIBOSYLAMINO-4(3H)-PYRIMIDINONE 5'-PHOSPHATE REDUCTASE"/>
    <property type="match status" value="1"/>
</dbReference>
<keyword evidence="3" id="KW-0560">Oxidoreductase</keyword>
<dbReference type="PANTHER" id="PTHR38011">
    <property type="entry name" value="DIHYDROFOLATE REDUCTASE FAMILY PROTEIN (AFU_ORTHOLOGUE AFUA_8G06820)"/>
    <property type="match status" value="1"/>
</dbReference>
<dbReference type="Proteomes" id="UP001499930">
    <property type="component" value="Unassembled WGS sequence"/>
</dbReference>
<feature type="compositionally biased region" description="Gly residues" evidence="4">
    <location>
        <begin position="129"/>
        <end position="138"/>
    </location>
</feature>
<feature type="compositionally biased region" description="Low complexity" evidence="4">
    <location>
        <begin position="139"/>
        <end position="149"/>
    </location>
</feature>
<dbReference type="InterPro" id="IPR050765">
    <property type="entry name" value="Riboflavin_Biosynth_HTPR"/>
</dbReference>
<keyword evidence="2" id="KW-0521">NADP</keyword>
<feature type="region of interest" description="Disordered" evidence="4">
    <location>
        <begin position="129"/>
        <end position="149"/>
    </location>
</feature>
<keyword evidence="7" id="KW-1185">Reference proteome</keyword>
<dbReference type="SUPFAM" id="SSF53597">
    <property type="entry name" value="Dihydrofolate reductase-like"/>
    <property type="match status" value="1"/>
</dbReference>
<comment type="pathway">
    <text evidence="1">Cofactor biosynthesis; riboflavin biosynthesis.</text>
</comment>
<protein>
    <recommendedName>
        <fullName evidence="5">Bacterial bifunctional deaminase-reductase C-terminal domain-containing protein</fullName>
    </recommendedName>
</protein>
<dbReference type="Pfam" id="PF01872">
    <property type="entry name" value="RibD_C"/>
    <property type="match status" value="2"/>
</dbReference>
<reference evidence="6 7" key="1">
    <citation type="journal article" date="2019" name="Int. J. Syst. Evol. Microbiol.">
        <title>The Global Catalogue of Microorganisms (GCM) 10K type strain sequencing project: providing services to taxonomists for standard genome sequencing and annotation.</title>
        <authorList>
            <consortium name="The Broad Institute Genomics Platform"/>
            <consortium name="The Broad Institute Genome Sequencing Center for Infectious Disease"/>
            <person name="Wu L."/>
            <person name="Ma J."/>
        </authorList>
    </citation>
    <scope>NUCLEOTIDE SEQUENCE [LARGE SCALE GENOMIC DNA]</scope>
    <source>
        <strain evidence="6 7">JCM 3106</strain>
    </source>
</reference>